<dbReference type="SUPFAM" id="SSF46689">
    <property type="entry name" value="Homeodomain-like"/>
    <property type="match status" value="1"/>
</dbReference>
<dbReference type="PANTHER" id="PTHR47506">
    <property type="entry name" value="TRANSCRIPTIONAL REGULATORY PROTEIN"/>
    <property type="match status" value="1"/>
</dbReference>
<dbReference type="InterPro" id="IPR054156">
    <property type="entry name" value="YxaF_TetR_C"/>
</dbReference>
<organism evidence="6 7">
    <name type="scientific">Terriglobus saanensis (strain ATCC BAA-1853 / DSM 23119 / SP1PR4)</name>
    <dbReference type="NCBI Taxonomy" id="401053"/>
    <lineage>
        <taxon>Bacteria</taxon>
        <taxon>Pseudomonadati</taxon>
        <taxon>Acidobacteriota</taxon>
        <taxon>Terriglobia</taxon>
        <taxon>Terriglobales</taxon>
        <taxon>Acidobacteriaceae</taxon>
        <taxon>Terriglobus</taxon>
    </lineage>
</organism>
<keyword evidence="1" id="KW-0805">Transcription regulation</keyword>
<evidence type="ECO:0000313" key="6">
    <source>
        <dbReference type="EMBL" id="ADV84965.1"/>
    </source>
</evidence>
<name>E8V674_TERSS</name>
<dbReference type="OrthoDB" id="9814200at2"/>
<evidence type="ECO:0000256" key="1">
    <source>
        <dbReference type="ARBA" id="ARBA00023015"/>
    </source>
</evidence>
<dbReference type="GO" id="GO:0003677">
    <property type="term" value="F:DNA binding"/>
    <property type="evidence" value="ECO:0007669"/>
    <property type="project" value="UniProtKB-UniRule"/>
</dbReference>
<reference evidence="6 7" key="1">
    <citation type="journal article" date="2012" name="Stand. Genomic Sci.">
        <title>Complete genome sequence of Terriglobus saanensis type strain SP1PR4(T), an Acidobacteria from tundra soil.</title>
        <authorList>
            <person name="Rawat S.R."/>
            <person name="Mannisto M.K."/>
            <person name="Starovoytov V."/>
            <person name="Goodwin L."/>
            <person name="Nolan M."/>
            <person name="Hauser L."/>
            <person name="Land M."/>
            <person name="Davenport K.W."/>
            <person name="Woyke T."/>
            <person name="Haggblom M.M."/>
        </authorList>
    </citation>
    <scope>NUCLEOTIDE SEQUENCE</scope>
    <source>
        <strain evidence="7">ATCC BAA-1853 / DSM 23119 / SP1PR4</strain>
    </source>
</reference>
<dbReference type="InterPro" id="IPR001647">
    <property type="entry name" value="HTH_TetR"/>
</dbReference>
<dbReference type="Gene3D" id="1.10.357.10">
    <property type="entry name" value="Tetracycline Repressor, domain 2"/>
    <property type="match status" value="1"/>
</dbReference>
<dbReference type="STRING" id="401053.AciPR4_4220"/>
<dbReference type="HOGENOM" id="CLU_069356_28_1_0"/>
<feature type="DNA-binding region" description="H-T-H motif" evidence="4">
    <location>
        <begin position="28"/>
        <end position="47"/>
    </location>
</feature>
<dbReference type="Pfam" id="PF00440">
    <property type="entry name" value="TetR_N"/>
    <property type="match status" value="1"/>
</dbReference>
<dbReference type="eggNOG" id="COG1309">
    <property type="taxonomic scope" value="Bacteria"/>
</dbReference>
<dbReference type="EMBL" id="CP002467">
    <property type="protein sequence ID" value="ADV84965.1"/>
    <property type="molecule type" value="Genomic_DNA"/>
</dbReference>
<protein>
    <submittedName>
        <fullName evidence="6">Regulatory protein TetR</fullName>
    </submittedName>
</protein>
<dbReference type="RefSeq" id="WP_013570695.1">
    <property type="nucleotide sequence ID" value="NC_014963.1"/>
</dbReference>
<evidence type="ECO:0000259" key="5">
    <source>
        <dbReference type="PROSITE" id="PS50977"/>
    </source>
</evidence>
<keyword evidence="3" id="KW-0804">Transcription</keyword>
<dbReference type="KEGG" id="tsa:AciPR4_4220"/>
<dbReference type="Pfam" id="PF21993">
    <property type="entry name" value="TetR_C_13_2"/>
    <property type="match status" value="1"/>
</dbReference>
<evidence type="ECO:0000256" key="4">
    <source>
        <dbReference type="PROSITE-ProRule" id="PRU00335"/>
    </source>
</evidence>
<dbReference type="Proteomes" id="UP000006844">
    <property type="component" value="Chromosome"/>
</dbReference>
<dbReference type="PROSITE" id="PS50977">
    <property type="entry name" value="HTH_TETR_2"/>
    <property type="match status" value="1"/>
</dbReference>
<evidence type="ECO:0000256" key="3">
    <source>
        <dbReference type="ARBA" id="ARBA00023163"/>
    </source>
</evidence>
<evidence type="ECO:0000256" key="2">
    <source>
        <dbReference type="ARBA" id="ARBA00023125"/>
    </source>
</evidence>
<keyword evidence="2 4" id="KW-0238">DNA-binding</keyword>
<evidence type="ECO:0000313" key="7">
    <source>
        <dbReference type="Proteomes" id="UP000006844"/>
    </source>
</evidence>
<accession>E8V674</accession>
<dbReference type="InterPro" id="IPR009057">
    <property type="entry name" value="Homeodomain-like_sf"/>
</dbReference>
<dbReference type="AlphaFoldDB" id="E8V674"/>
<proteinExistence type="predicted"/>
<feature type="domain" description="HTH tetR-type" evidence="5">
    <location>
        <begin position="5"/>
        <end position="65"/>
    </location>
</feature>
<dbReference type="InterPro" id="IPR036271">
    <property type="entry name" value="Tet_transcr_reg_TetR-rel_C_sf"/>
</dbReference>
<gene>
    <name evidence="6" type="ordered locus">AciPR4_4220</name>
</gene>
<dbReference type="SUPFAM" id="SSF48498">
    <property type="entry name" value="Tetracyclin repressor-like, C-terminal domain"/>
    <property type="match status" value="1"/>
</dbReference>
<dbReference type="PANTHER" id="PTHR47506:SF1">
    <property type="entry name" value="HTH-TYPE TRANSCRIPTIONAL REGULATOR YJDC"/>
    <property type="match status" value="1"/>
</dbReference>
<sequence>MANRIISDEDFLAAALELFRTYGFDGVSLKQLADATGLEKASLYYRYPGGKDEIVIAAAREVAKWFQENLIEPLKGGGSTRKRILATAERLREFYFGGSKACVTDVLSLPGGPDKLRTALKGVMEALIQSFTEVARESGLSPSLARSRAEEALVRIEGSLVVARVLRDTSPFERSLKALPELLTKS</sequence>
<keyword evidence="7" id="KW-1185">Reference proteome</keyword>